<accession>A0AAN8A9P9</accession>
<comment type="subunit">
    <text evidence="9">Component of the TIM23 complex.</text>
</comment>
<dbReference type="GO" id="GO:0030150">
    <property type="term" value="P:protein import into mitochondrial matrix"/>
    <property type="evidence" value="ECO:0007669"/>
    <property type="project" value="UniProtKB-UniRule"/>
</dbReference>
<evidence type="ECO:0000256" key="1">
    <source>
        <dbReference type="ARBA" id="ARBA00004304"/>
    </source>
</evidence>
<comment type="function">
    <text evidence="9">Essential component of the TIM23 complex, a complex that mediates the translocation of transit peptide-containing proteins across the mitochondrial inner membrane.</text>
</comment>
<evidence type="ECO:0000256" key="7">
    <source>
        <dbReference type="ARBA" id="ARBA00023128"/>
    </source>
</evidence>
<dbReference type="AlphaFoldDB" id="A0AAN8A9P9"/>
<keyword evidence="5" id="KW-0809">Transit peptide</keyword>
<keyword evidence="9" id="KW-0653">Protein transport</keyword>
<name>A0AAN8A9P9_9SACH</name>
<proteinExistence type="inferred from homology"/>
<protein>
    <recommendedName>
        <fullName evidence="3 9">Mitochondrial import inner membrane translocase subunit Tim21</fullName>
    </recommendedName>
</protein>
<evidence type="ECO:0000256" key="2">
    <source>
        <dbReference type="ARBA" id="ARBA00010867"/>
    </source>
</evidence>
<dbReference type="PANTHER" id="PTHR13032:SF6">
    <property type="entry name" value="MITOCHONDRIAL IMPORT INNER MEMBRANE TRANSLOCASE SUBUNIT TIM21"/>
    <property type="match status" value="1"/>
</dbReference>
<feature type="transmembrane region" description="Helical" evidence="9">
    <location>
        <begin position="44"/>
        <end position="67"/>
    </location>
</feature>
<keyword evidence="4 9" id="KW-0812">Transmembrane</keyword>
<evidence type="ECO:0000256" key="6">
    <source>
        <dbReference type="ARBA" id="ARBA00022989"/>
    </source>
</evidence>
<dbReference type="GO" id="GO:0005744">
    <property type="term" value="C:TIM23 mitochondrial import inner membrane translocase complex"/>
    <property type="evidence" value="ECO:0007669"/>
    <property type="project" value="UniProtKB-UniRule"/>
</dbReference>
<keyword evidence="6 9" id="KW-1133">Transmembrane helix</keyword>
<keyword evidence="8 9" id="KW-0472">Membrane</keyword>
<keyword evidence="11" id="KW-1185">Reference proteome</keyword>
<dbReference type="Pfam" id="PF08294">
    <property type="entry name" value="TIM21"/>
    <property type="match status" value="1"/>
</dbReference>
<comment type="caution">
    <text evidence="10">The sequence shown here is derived from an EMBL/GenBank/DDBJ whole genome shotgun (WGS) entry which is preliminary data.</text>
</comment>
<evidence type="ECO:0000256" key="9">
    <source>
        <dbReference type="RuleBase" id="RU367142"/>
    </source>
</evidence>
<evidence type="ECO:0000313" key="11">
    <source>
        <dbReference type="Proteomes" id="UP001306508"/>
    </source>
</evidence>
<dbReference type="InterPro" id="IPR038552">
    <property type="entry name" value="Tim21_IMS_sf"/>
</dbReference>
<keyword evidence="9" id="KW-0813">Transport</keyword>
<dbReference type="EMBL" id="JAWIZZ010000006">
    <property type="protein sequence ID" value="KAK5782396.1"/>
    <property type="molecule type" value="Genomic_DNA"/>
</dbReference>
<evidence type="ECO:0000256" key="5">
    <source>
        <dbReference type="ARBA" id="ARBA00022946"/>
    </source>
</evidence>
<comment type="subcellular location">
    <subcellularLocation>
        <location evidence="9">Mitochondrion inner membrane</location>
        <topology evidence="9">Single-pass membrane protein</topology>
    </subcellularLocation>
    <subcellularLocation>
        <location evidence="1">Mitochondrion membrane</location>
        <topology evidence="1">Single-pass membrane protein</topology>
    </subcellularLocation>
</comment>
<dbReference type="PANTHER" id="PTHR13032">
    <property type="entry name" value="MITOCHONDRIAL IMPORT INNER MEMBRANE TRANSLOCASE SUBUNIT TIM21"/>
    <property type="match status" value="1"/>
</dbReference>
<dbReference type="Gene3D" id="3.10.450.320">
    <property type="entry name" value="Mitochondrial import inner membrane translocase subunit Tim21"/>
    <property type="match status" value="1"/>
</dbReference>
<sequence>MSFSFLYRRPLLNTISITRTALPRLYSTSSSQHIPISKRIKNGVTFAMSGTLIVGAVGLSTMVIYLIGSELFSPDADTALFNRAVSLCENDPIVHKLLHSKTINIKNKSNNNKNVGGDTELEFEKLKAFGELATSDKWTRNRPLVFQRAKDINGNLHCKLRFHLQSTEKIGLVHAEAVQYNHPVTTDDKNEDKKWYMRWKYNKPIFTMMYIDVKGEGRHFIIKPKIQSSSSSSSNGKNSKSLPFLSWLGLTR</sequence>
<evidence type="ECO:0000256" key="4">
    <source>
        <dbReference type="ARBA" id="ARBA00022692"/>
    </source>
</evidence>
<reference evidence="11" key="1">
    <citation type="submission" date="2023-07" db="EMBL/GenBank/DDBJ databases">
        <title>A draft genome of Kazachstania heterogenica Y-27499.</title>
        <authorList>
            <person name="Donic C."/>
            <person name="Kralova J.S."/>
            <person name="Fidel L."/>
            <person name="Ben-Dor S."/>
            <person name="Jung S."/>
        </authorList>
    </citation>
    <scope>NUCLEOTIDE SEQUENCE [LARGE SCALE GENOMIC DNA]</scope>
    <source>
        <strain evidence="11">Y27499</strain>
    </source>
</reference>
<organism evidence="10 11">
    <name type="scientific">Arxiozyma heterogenica</name>
    <dbReference type="NCBI Taxonomy" id="278026"/>
    <lineage>
        <taxon>Eukaryota</taxon>
        <taxon>Fungi</taxon>
        <taxon>Dikarya</taxon>
        <taxon>Ascomycota</taxon>
        <taxon>Saccharomycotina</taxon>
        <taxon>Saccharomycetes</taxon>
        <taxon>Saccharomycetales</taxon>
        <taxon>Saccharomycetaceae</taxon>
        <taxon>Arxiozyma</taxon>
    </lineage>
</organism>
<dbReference type="InterPro" id="IPR013261">
    <property type="entry name" value="Tim21"/>
</dbReference>
<comment type="similarity">
    <text evidence="2 9">Belongs to the TIM21 family.</text>
</comment>
<evidence type="ECO:0000256" key="8">
    <source>
        <dbReference type="ARBA" id="ARBA00023136"/>
    </source>
</evidence>
<keyword evidence="7 9" id="KW-0496">Mitochondrion</keyword>
<dbReference type="Proteomes" id="UP001306508">
    <property type="component" value="Unassembled WGS sequence"/>
</dbReference>
<gene>
    <name evidence="10" type="ORF">RI543_000333</name>
</gene>
<keyword evidence="9" id="KW-0999">Mitochondrion inner membrane</keyword>
<evidence type="ECO:0000313" key="10">
    <source>
        <dbReference type="EMBL" id="KAK5782396.1"/>
    </source>
</evidence>
<evidence type="ECO:0000256" key="3">
    <source>
        <dbReference type="ARBA" id="ARBA00020726"/>
    </source>
</evidence>
<keyword evidence="9" id="KW-0811">Translocation</keyword>